<keyword evidence="4 5" id="KW-0472">Membrane</keyword>
<dbReference type="CDD" id="cd17353">
    <property type="entry name" value="MFS_OFA_like"/>
    <property type="match status" value="1"/>
</dbReference>
<comment type="subcellular location">
    <subcellularLocation>
        <location evidence="1">Cell membrane</location>
        <topology evidence="1">Multi-pass membrane protein</topology>
    </subcellularLocation>
</comment>
<evidence type="ECO:0000256" key="1">
    <source>
        <dbReference type="ARBA" id="ARBA00004651"/>
    </source>
</evidence>
<dbReference type="Pfam" id="PF07690">
    <property type="entry name" value="MFS_1"/>
    <property type="match status" value="1"/>
</dbReference>
<organism evidence="7 8">
    <name type="scientific">Pseudonocardia alaniniphila</name>
    <dbReference type="NCBI Taxonomy" id="75291"/>
    <lineage>
        <taxon>Bacteria</taxon>
        <taxon>Bacillati</taxon>
        <taxon>Actinomycetota</taxon>
        <taxon>Actinomycetes</taxon>
        <taxon>Pseudonocardiales</taxon>
        <taxon>Pseudonocardiaceae</taxon>
        <taxon>Pseudonocardia</taxon>
    </lineage>
</organism>
<feature type="transmembrane region" description="Helical" evidence="5">
    <location>
        <begin position="168"/>
        <end position="189"/>
    </location>
</feature>
<sequence length="463" mass="48014">MGAPERTAAFQEVRDWYGRRYRVGEDPVDLIGRPRSSVLRMAWVPMAAVGVLQYGYGAAVPALMARNGWGLVGAFWVLAVWIVFQAGVGFPTAYLRERRRLDPRAVMIAGAALSALGLVALAHTTSLAAALLGYSVLGGTGAGLVYAACTSAVAKWYPERMALRVSRVTGVFAYGSVPFIIAAVVGLHAGNITPVFDVAAVLLFVVVAGAGIFFRDPPARWWPAEVDPRAWGLGATVNPGRRKNPPAVREYSAMQAMRTRVMPVLYVILLAAGAVSLFNAAFVVVFASGFPAGIGVIALAAGVLAGVNGAGRAVSVGISDKVGRCRTLNVVLLVQAVAQTLFALAASTQSSVAMVLAAVLAGIGGGGFYPLFASIAREYFGEQSAFEVHGLVYSAKALGGLLGVGLAAIAVSSWGFAVTFLVAAFVSLGAAWATGALQRPGLPSTLPSARVSKQSAVPSRYAT</sequence>
<evidence type="ECO:0000313" key="7">
    <source>
        <dbReference type="EMBL" id="MCH6171029.1"/>
    </source>
</evidence>
<keyword evidence="3 5" id="KW-1133">Transmembrane helix</keyword>
<gene>
    <name evidence="7" type="ORF">MMF94_35455</name>
</gene>
<evidence type="ECO:0000256" key="5">
    <source>
        <dbReference type="SAM" id="Phobius"/>
    </source>
</evidence>
<dbReference type="RefSeq" id="WP_241041838.1">
    <property type="nucleotide sequence ID" value="NZ_BAAAJF010000069.1"/>
</dbReference>
<feature type="transmembrane region" description="Helical" evidence="5">
    <location>
        <begin position="352"/>
        <end position="376"/>
    </location>
</feature>
<feature type="transmembrane region" description="Helical" evidence="5">
    <location>
        <begin position="264"/>
        <end position="286"/>
    </location>
</feature>
<dbReference type="InterPro" id="IPR036259">
    <property type="entry name" value="MFS_trans_sf"/>
</dbReference>
<accession>A0ABS9TR55</accession>
<dbReference type="SUPFAM" id="SSF103473">
    <property type="entry name" value="MFS general substrate transporter"/>
    <property type="match status" value="1"/>
</dbReference>
<feature type="transmembrane region" description="Helical" evidence="5">
    <location>
        <begin position="292"/>
        <end position="315"/>
    </location>
</feature>
<feature type="transmembrane region" description="Helical" evidence="5">
    <location>
        <begin position="388"/>
        <end position="410"/>
    </location>
</feature>
<proteinExistence type="predicted"/>
<feature type="transmembrane region" description="Helical" evidence="5">
    <location>
        <begin position="105"/>
        <end position="125"/>
    </location>
</feature>
<dbReference type="Gene3D" id="1.20.1250.20">
    <property type="entry name" value="MFS general substrate transporter like domains"/>
    <property type="match status" value="2"/>
</dbReference>
<dbReference type="InterPro" id="IPR020846">
    <property type="entry name" value="MFS_dom"/>
</dbReference>
<feature type="transmembrane region" description="Helical" evidence="5">
    <location>
        <begin position="327"/>
        <end position="346"/>
    </location>
</feature>
<evidence type="ECO:0000259" key="6">
    <source>
        <dbReference type="PROSITE" id="PS50850"/>
    </source>
</evidence>
<dbReference type="InterPro" id="IPR011701">
    <property type="entry name" value="MFS"/>
</dbReference>
<feature type="domain" description="Major facilitator superfamily (MFS) profile" evidence="6">
    <location>
        <begin position="260"/>
        <end position="463"/>
    </location>
</feature>
<feature type="transmembrane region" description="Helical" evidence="5">
    <location>
        <begin position="69"/>
        <end position="93"/>
    </location>
</feature>
<reference evidence="7 8" key="1">
    <citation type="submission" date="2022-03" db="EMBL/GenBank/DDBJ databases">
        <title>Pseudonocardia alaer sp. nov., a novel actinomycete isolated from reed forest soil.</title>
        <authorList>
            <person name="Wang L."/>
        </authorList>
    </citation>
    <scope>NUCLEOTIDE SEQUENCE [LARGE SCALE GENOMIC DNA]</scope>
    <source>
        <strain evidence="7 8">Y-16303</strain>
    </source>
</reference>
<evidence type="ECO:0000256" key="4">
    <source>
        <dbReference type="ARBA" id="ARBA00023136"/>
    </source>
</evidence>
<keyword evidence="8" id="KW-1185">Reference proteome</keyword>
<feature type="transmembrane region" description="Helical" evidence="5">
    <location>
        <begin position="195"/>
        <end position="214"/>
    </location>
</feature>
<dbReference type="Proteomes" id="UP001299970">
    <property type="component" value="Unassembled WGS sequence"/>
</dbReference>
<dbReference type="EMBL" id="JAKXMK010000039">
    <property type="protein sequence ID" value="MCH6171029.1"/>
    <property type="molecule type" value="Genomic_DNA"/>
</dbReference>
<dbReference type="PANTHER" id="PTHR11360">
    <property type="entry name" value="MONOCARBOXYLATE TRANSPORTER"/>
    <property type="match status" value="1"/>
</dbReference>
<evidence type="ECO:0000313" key="8">
    <source>
        <dbReference type="Proteomes" id="UP001299970"/>
    </source>
</evidence>
<protein>
    <submittedName>
        <fullName evidence="7">OFA family MFS transporter</fullName>
    </submittedName>
</protein>
<feature type="transmembrane region" description="Helical" evidence="5">
    <location>
        <begin position="42"/>
        <end position="63"/>
    </location>
</feature>
<feature type="transmembrane region" description="Helical" evidence="5">
    <location>
        <begin position="416"/>
        <end position="437"/>
    </location>
</feature>
<dbReference type="PROSITE" id="PS50850">
    <property type="entry name" value="MFS"/>
    <property type="match status" value="1"/>
</dbReference>
<dbReference type="InterPro" id="IPR050327">
    <property type="entry name" value="Proton-linked_MCT"/>
</dbReference>
<feature type="transmembrane region" description="Helical" evidence="5">
    <location>
        <begin position="131"/>
        <end position="156"/>
    </location>
</feature>
<dbReference type="PANTHER" id="PTHR11360:SF304">
    <property type="entry name" value="MFS DOMAIN-CONTAINING PROTEIN"/>
    <property type="match status" value="1"/>
</dbReference>
<evidence type="ECO:0000256" key="2">
    <source>
        <dbReference type="ARBA" id="ARBA00022692"/>
    </source>
</evidence>
<evidence type="ECO:0000256" key="3">
    <source>
        <dbReference type="ARBA" id="ARBA00022989"/>
    </source>
</evidence>
<name>A0ABS9TR55_9PSEU</name>
<comment type="caution">
    <text evidence="7">The sequence shown here is derived from an EMBL/GenBank/DDBJ whole genome shotgun (WGS) entry which is preliminary data.</text>
</comment>
<keyword evidence="2 5" id="KW-0812">Transmembrane</keyword>